<dbReference type="Proteomes" id="UP000682782">
    <property type="component" value="Chromosome"/>
</dbReference>
<name>A0AC61N809_9FIRM</name>
<organism evidence="1 2">
    <name type="scientific">Aristaeella hokkaidonensis</name>
    <dbReference type="NCBI Taxonomy" id="3046382"/>
    <lineage>
        <taxon>Bacteria</taxon>
        <taxon>Bacillati</taxon>
        <taxon>Bacillota</taxon>
        <taxon>Clostridia</taxon>
        <taxon>Eubacteriales</taxon>
        <taxon>Aristaeellaceae</taxon>
        <taxon>Aristaeella</taxon>
    </lineage>
</organism>
<proteinExistence type="predicted"/>
<dbReference type="EMBL" id="CP068393">
    <property type="protein sequence ID" value="QUC68101.1"/>
    <property type="molecule type" value="Genomic_DNA"/>
</dbReference>
<gene>
    <name evidence="1" type="ORF">JYE49_05255</name>
</gene>
<protein>
    <submittedName>
        <fullName evidence="1">ABC transporter substrate-binding protein</fullName>
    </submittedName>
</protein>
<evidence type="ECO:0000313" key="1">
    <source>
        <dbReference type="EMBL" id="QUC68101.1"/>
    </source>
</evidence>
<evidence type="ECO:0000313" key="2">
    <source>
        <dbReference type="Proteomes" id="UP000682782"/>
    </source>
</evidence>
<reference evidence="1" key="1">
    <citation type="submission" date="2021-01" db="EMBL/GenBank/DDBJ databases">
        <title>Complete genome sequence of Clostridiales bacterium R-7.</title>
        <authorList>
            <person name="Mahoney-Kurpe S.C."/>
            <person name="Palevich N."/>
            <person name="Koike S."/>
            <person name="Moon C.D."/>
            <person name="Attwood G.T."/>
        </authorList>
    </citation>
    <scope>NUCLEOTIDE SEQUENCE</scope>
    <source>
        <strain evidence="1">R-7</strain>
    </source>
</reference>
<sequence>MKKLFAFLLVAVMTFSLLSFAQADDGYTIRIYSNSNSTERTTWLIEKAKEAGFNISIDDNSIISGDTAAVQAANENKDGDLVFGLNEVRWSQLVNGQYENLKVMDWTPTWADKVGEYKFDGKAYGLVIQNILMLYRTDEYGTNGEAIKFDHWADLADSNYKWYRQNKVGGTTNMNTNNAMLYAFTDPESPAGGISIEGWKKLWKYCANGVVFTDDKYGLNPLIRGDVQVSTFYSSSLYGEITATSENPTYEHPLNGVPVGENWALVDIADGTYYIAEYIGILDREGRSEAETETVKAFAEWFGSAETQIAWSDAFDSYPCNNDAVAELFDEVPPIYAIKNCSLTTVPGTEMTYAEYVGAHSSEWTNIMTNLGFFWADSANAPAEPDWDNLDWATLTQKQE</sequence>
<keyword evidence="2" id="KW-1185">Reference proteome</keyword>
<accession>A0AC61N809</accession>